<protein>
    <submittedName>
        <fullName evidence="1">Uncharacterized protein</fullName>
    </submittedName>
</protein>
<organism evidence="1 2">
    <name type="scientific">Magallana gigas</name>
    <name type="common">Pacific oyster</name>
    <name type="synonym">Crassostrea gigas</name>
    <dbReference type="NCBI Taxonomy" id="29159"/>
    <lineage>
        <taxon>Eukaryota</taxon>
        <taxon>Metazoa</taxon>
        <taxon>Spiralia</taxon>
        <taxon>Lophotrochozoa</taxon>
        <taxon>Mollusca</taxon>
        <taxon>Bivalvia</taxon>
        <taxon>Autobranchia</taxon>
        <taxon>Pteriomorphia</taxon>
        <taxon>Ostreida</taxon>
        <taxon>Ostreoidea</taxon>
        <taxon>Ostreidae</taxon>
        <taxon>Magallana</taxon>
    </lineage>
</organism>
<dbReference type="EnsemblMetazoa" id="G34118.1">
    <property type="protein sequence ID" value="G34118.1:cds"/>
    <property type="gene ID" value="G34118"/>
</dbReference>
<proteinExistence type="predicted"/>
<evidence type="ECO:0000313" key="1">
    <source>
        <dbReference type="EnsemblMetazoa" id="G34118.1:cds"/>
    </source>
</evidence>
<accession>A0A8W8MLC2</accession>
<dbReference type="Proteomes" id="UP000005408">
    <property type="component" value="Unassembled WGS sequence"/>
</dbReference>
<evidence type="ECO:0000313" key="2">
    <source>
        <dbReference type="Proteomes" id="UP000005408"/>
    </source>
</evidence>
<dbReference type="AlphaFoldDB" id="A0A8W8MLC2"/>
<name>A0A8W8MLC2_MAGGI</name>
<reference evidence="1" key="1">
    <citation type="submission" date="2022-08" db="UniProtKB">
        <authorList>
            <consortium name="EnsemblMetazoa"/>
        </authorList>
    </citation>
    <scope>IDENTIFICATION</scope>
    <source>
        <strain evidence="1">05x7-T-G4-1.051#20</strain>
    </source>
</reference>
<keyword evidence="2" id="KW-1185">Reference proteome</keyword>
<sequence>MAAKQKDCESIDQECSKLNGLNNQRYIFQYHCLINSWGNATIEVGALNRSIFGYCAEYLVDGALVQDKYDADCKHHHPPCPVLYNSAEAYLYQSCYDLVYKNRERNIYNAYEGVSSNSKRQQLRWIVQGSLSFWDGPILVVVSNLYTRSLLYNDVPRLASYSRASAYAVSVSDSGGNRQRLRSAVHSSAVGGDKCPAMNCKEEGVICHLLQLFVVLTLMMFYNQALAFTGCQISTITEKYVDQCPTDAESWKMAASQKNCESVEQNCIHLIGLNSQRYIFQYHCLVNSWGNATIEVCALNRSIFGYCTEYDAAGGLVQDNYDLGCQQRHPPCPALYNSAEAYQYQYCYDSVYRKRANKITASEKGSSSSSGRKLMHNQHLPRCHMCAYRAFQINVLSLRSKGRTKNSILYTPADGKVSISTHRVDLDFVLETVGDA</sequence>